<evidence type="ECO:0000313" key="1">
    <source>
        <dbReference type="EMBL" id="CAF9935769.1"/>
    </source>
</evidence>
<evidence type="ECO:0008006" key="3">
    <source>
        <dbReference type="Google" id="ProtNLM"/>
    </source>
</evidence>
<proteinExistence type="predicted"/>
<reference evidence="1" key="1">
    <citation type="submission" date="2021-03" db="EMBL/GenBank/DDBJ databases">
        <authorList>
            <person name="Tagirdzhanova G."/>
        </authorList>
    </citation>
    <scope>NUCLEOTIDE SEQUENCE</scope>
</reference>
<gene>
    <name evidence="1" type="ORF">IMSHALPRED_010341</name>
</gene>
<dbReference type="Proteomes" id="UP000664534">
    <property type="component" value="Unassembled WGS sequence"/>
</dbReference>
<keyword evidence="2" id="KW-1185">Reference proteome</keyword>
<organism evidence="1 2">
    <name type="scientific">Imshaugia aleurites</name>
    <dbReference type="NCBI Taxonomy" id="172621"/>
    <lineage>
        <taxon>Eukaryota</taxon>
        <taxon>Fungi</taxon>
        <taxon>Dikarya</taxon>
        <taxon>Ascomycota</taxon>
        <taxon>Pezizomycotina</taxon>
        <taxon>Lecanoromycetes</taxon>
        <taxon>OSLEUM clade</taxon>
        <taxon>Lecanoromycetidae</taxon>
        <taxon>Lecanorales</taxon>
        <taxon>Lecanorineae</taxon>
        <taxon>Parmeliaceae</taxon>
        <taxon>Imshaugia</taxon>
    </lineage>
</organism>
<protein>
    <recommendedName>
        <fullName evidence="3">F-box domain-containing protein</fullName>
    </recommendedName>
</protein>
<name>A0A8H3IZQ2_9LECA</name>
<dbReference type="OrthoDB" id="5298645at2759"/>
<accession>A0A8H3IZQ2</accession>
<dbReference type="EMBL" id="CAJPDT010000086">
    <property type="protein sequence ID" value="CAF9935769.1"/>
    <property type="molecule type" value="Genomic_DNA"/>
</dbReference>
<dbReference type="AlphaFoldDB" id="A0A8H3IZQ2"/>
<sequence>MASSSLSDFPSEMILGIYECLDDHHAVTALNLTSRKFYDVWRLHTAIITKAVLPRVIDCFDLAEELAVVQGNKSTSGPTETYEAVLERSKRLLVNAATLVKDHSSYVIHLESTTGEMKEFAYEGNLSAFTESYYRLWILLELFNDREVRDLRLQAATMKELEGMEDALHWLLLKPCKDCLQSNPEHYNPGAFLEKSLS</sequence>
<evidence type="ECO:0000313" key="2">
    <source>
        <dbReference type="Proteomes" id="UP000664534"/>
    </source>
</evidence>
<comment type="caution">
    <text evidence="1">The sequence shown here is derived from an EMBL/GenBank/DDBJ whole genome shotgun (WGS) entry which is preliminary data.</text>
</comment>